<comment type="caution">
    <text evidence="6">The sequence shown here is derived from an EMBL/GenBank/DDBJ whole genome shotgun (WGS) entry which is preliminary data.</text>
</comment>
<dbReference type="CDD" id="cd16964">
    <property type="entry name" value="YqgF"/>
    <property type="match status" value="1"/>
</dbReference>
<dbReference type="HAMAP" id="MF_00651">
    <property type="entry name" value="Nuclease_YqgF"/>
    <property type="match status" value="1"/>
</dbReference>
<evidence type="ECO:0000256" key="2">
    <source>
        <dbReference type="ARBA" id="ARBA00022517"/>
    </source>
</evidence>
<dbReference type="SUPFAM" id="SSF53098">
    <property type="entry name" value="Ribonuclease H-like"/>
    <property type="match status" value="1"/>
</dbReference>
<dbReference type="Gene3D" id="3.30.420.140">
    <property type="entry name" value="YqgF/RNase H-like domain"/>
    <property type="match status" value="1"/>
</dbReference>
<dbReference type="GO" id="GO:0005829">
    <property type="term" value="C:cytosol"/>
    <property type="evidence" value="ECO:0007669"/>
    <property type="project" value="TreeGrafter"/>
</dbReference>
<dbReference type="PANTHER" id="PTHR33317:SF4">
    <property type="entry name" value="POLYNUCLEOTIDYL TRANSFERASE, RIBONUCLEASE H-LIKE SUPERFAMILY PROTEIN"/>
    <property type="match status" value="1"/>
</dbReference>
<organism evidence="6">
    <name type="scientific">human gut metagenome</name>
    <dbReference type="NCBI Taxonomy" id="408170"/>
    <lineage>
        <taxon>unclassified sequences</taxon>
        <taxon>metagenomes</taxon>
        <taxon>organismal metagenomes</taxon>
    </lineage>
</organism>
<keyword evidence="4 6" id="KW-0378">Hydrolase</keyword>
<reference evidence="6" key="1">
    <citation type="journal article" date="2013" name="Environ. Microbiol.">
        <title>Microbiota from the distal guts of lean and obese adolescents exhibit partial functional redundancy besides clear differences in community structure.</title>
        <authorList>
            <person name="Ferrer M."/>
            <person name="Ruiz A."/>
            <person name="Lanza F."/>
            <person name="Haange S.B."/>
            <person name="Oberbach A."/>
            <person name="Till H."/>
            <person name="Bargiela R."/>
            <person name="Campoy C."/>
            <person name="Segura M.T."/>
            <person name="Richter M."/>
            <person name="von Bergen M."/>
            <person name="Seifert J."/>
            <person name="Suarez A."/>
        </authorList>
    </citation>
    <scope>NUCLEOTIDE SEQUENCE</scope>
</reference>
<dbReference type="InterPro" id="IPR005227">
    <property type="entry name" value="YqgF"/>
</dbReference>
<evidence type="ECO:0000313" key="6">
    <source>
        <dbReference type="EMBL" id="EKC74351.1"/>
    </source>
</evidence>
<dbReference type="SMART" id="SM00732">
    <property type="entry name" value="YqgFc"/>
    <property type="match status" value="1"/>
</dbReference>
<dbReference type="Pfam" id="PF03652">
    <property type="entry name" value="RuvX"/>
    <property type="match status" value="1"/>
</dbReference>
<accession>K1US48</accession>
<dbReference type="GO" id="GO:0004518">
    <property type="term" value="F:nuclease activity"/>
    <property type="evidence" value="ECO:0007669"/>
    <property type="project" value="UniProtKB-KW"/>
</dbReference>
<dbReference type="NCBIfam" id="TIGR00250">
    <property type="entry name" value="RNAse_H_YqgF"/>
    <property type="match status" value="1"/>
</dbReference>
<protein>
    <submittedName>
        <fullName evidence="6">Resolvase, holliday junction-type, YqgF-like protein</fullName>
        <ecNumber evidence="6">3.1.-.-</ecNumber>
    </submittedName>
</protein>
<dbReference type="GO" id="GO:0016787">
    <property type="term" value="F:hydrolase activity"/>
    <property type="evidence" value="ECO:0007669"/>
    <property type="project" value="UniProtKB-KW"/>
</dbReference>
<dbReference type="AlphaFoldDB" id="K1US48"/>
<gene>
    <name evidence="6" type="ORF">OBE_01928</name>
</gene>
<keyword evidence="3" id="KW-0540">Nuclease</keyword>
<keyword evidence="1" id="KW-0963">Cytoplasm</keyword>
<dbReference type="InterPro" id="IPR006641">
    <property type="entry name" value="YqgF/RNaseH-like_dom"/>
</dbReference>
<name>K1US48_9ZZZZ</name>
<evidence type="ECO:0000256" key="3">
    <source>
        <dbReference type="ARBA" id="ARBA00022722"/>
    </source>
</evidence>
<evidence type="ECO:0000256" key="4">
    <source>
        <dbReference type="ARBA" id="ARBA00022801"/>
    </source>
</evidence>
<sequence length="142" mass="16091">MRYLGLDLGSRTLGCALSDKGGIFARSYTIIRHNEEYDRLIKDVYDIVTLEKVEAIVLGYPKNMNNTVGPKGELSLSFKKKLEEEIGLPVFLQDERLTTKQAQDILISNDTSRKKRKKVIDSMAAVIILQSYLDKENSKHGK</sequence>
<dbReference type="PANTHER" id="PTHR33317">
    <property type="entry name" value="POLYNUCLEOTIDYL TRANSFERASE, RIBONUCLEASE H-LIKE SUPERFAMILY PROTEIN"/>
    <property type="match status" value="1"/>
</dbReference>
<evidence type="ECO:0000256" key="1">
    <source>
        <dbReference type="ARBA" id="ARBA00022490"/>
    </source>
</evidence>
<dbReference type="EC" id="3.1.-.-" evidence="6"/>
<evidence type="ECO:0000259" key="5">
    <source>
        <dbReference type="SMART" id="SM00732"/>
    </source>
</evidence>
<feature type="domain" description="YqgF/RNase H-like" evidence="5">
    <location>
        <begin position="1"/>
        <end position="102"/>
    </location>
</feature>
<dbReference type="InterPro" id="IPR012337">
    <property type="entry name" value="RNaseH-like_sf"/>
</dbReference>
<dbReference type="EMBL" id="AJWZ01001249">
    <property type="protein sequence ID" value="EKC74351.1"/>
    <property type="molecule type" value="Genomic_DNA"/>
</dbReference>
<keyword evidence="2" id="KW-0690">Ribosome biogenesis</keyword>
<proteinExistence type="inferred from homology"/>
<dbReference type="GO" id="GO:0000967">
    <property type="term" value="P:rRNA 5'-end processing"/>
    <property type="evidence" value="ECO:0007669"/>
    <property type="project" value="TreeGrafter"/>
</dbReference>
<dbReference type="InterPro" id="IPR037027">
    <property type="entry name" value="YqgF/RNaseH-like_dom_sf"/>
</dbReference>